<dbReference type="AlphaFoldDB" id="A0A9N9B5P7"/>
<proteinExistence type="predicted"/>
<comment type="caution">
    <text evidence="1">The sequence shown here is derived from an EMBL/GenBank/DDBJ whole genome shotgun (WGS) entry which is preliminary data.</text>
</comment>
<dbReference type="EMBL" id="CAJVPY010002264">
    <property type="protein sequence ID" value="CAG8554372.1"/>
    <property type="molecule type" value="Genomic_DNA"/>
</dbReference>
<evidence type="ECO:0000313" key="2">
    <source>
        <dbReference type="Proteomes" id="UP000789405"/>
    </source>
</evidence>
<keyword evidence="2" id="KW-1185">Reference proteome</keyword>
<dbReference type="Proteomes" id="UP000789405">
    <property type="component" value="Unassembled WGS sequence"/>
</dbReference>
<sequence>MSTTSTKSVNSVLSDQTETNQFFHDILGIISNDSDSSEEIYFLISFDTKGSADLWVNKSRSVLQDTTNTTISSKRSYINKTTEICHTLLQPFISTPKHAEDLLPLLQVPLTCKLSVAANEESKYPELQDFIYTCEIERESDIAIHISGILSSNINFKKHLGKGLPINLDWNRSDPGSTKGYERPDFLCWVKDALLIKGKKKADIDQFDVAASELVSKFNILDPRKFGDIKFMMGYAAAGPLVQFYAIDRSSKRLVPLSDQLNINSSQDRISLIRITINIARVIITIKDIIPDGFSDKKKKIKKKQ</sequence>
<organism evidence="1 2">
    <name type="scientific">Dentiscutata erythropus</name>
    <dbReference type="NCBI Taxonomy" id="1348616"/>
    <lineage>
        <taxon>Eukaryota</taxon>
        <taxon>Fungi</taxon>
        <taxon>Fungi incertae sedis</taxon>
        <taxon>Mucoromycota</taxon>
        <taxon>Glomeromycotina</taxon>
        <taxon>Glomeromycetes</taxon>
        <taxon>Diversisporales</taxon>
        <taxon>Gigasporaceae</taxon>
        <taxon>Dentiscutata</taxon>
    </lineage>
</organism>
<reference evidence="1" key="1">
    <citation type="submission" date="2021-06" db="EMBL/GenBank/DDBJ databases">
        <authorList>
            <person name="Kallberg Y."/>
            <person name="Tangrot J."/>
            <person name="Rosling A."/>
        </authorList>
    </citation>
    <scope>NUCLEOTIDE SEQUENCE</scope>
    <source>
        <strain evidence="1">MA453B</strain>
    </source>
</reference>
<accession>A0A9N9B5P7</accession>
<gene>
    <name evidence="1" type="ORF">DERYTH_LOCUS5426</name>
</gene>
<protein>
    <submittedName>
        <fullName evidence="1">23393_t:CDS:1</fullName>
    </submittedName>
</protein>
<name>A0A9N9B5P7_9GLOM</name>
<dbReference type="OrthoDB" id="2436248at2759"/>
<evidence type="ECO:0000313" key="1">
    <source>
        <dbReference type="EMBL" id="CAG8554372.1"/>
    </source>
</evidence>